<keyword evidence="3 5" id="KW-0413">Isomerase</keyword>
<dbReference type="GO" id="GO:0003723">
    <property type="term" value="F:RNA binding"/>
    <property type="evidence" value="ECO:0007669"/>
    <property type="project" value="UniProtKB-KW"/>
</dbReference>
<evidence type="ECO:0000313" key="8">
    <source>
        <dbReference type="EMBL" id="QOS40572.1"/>
    </source>
</evidence>
<evidence type="ECO:0000256" key="3">
    <source>
        <dbReference type="ARBA" id="ARBA00023235"/>
    </source>
</evidence>
<gene>
    <name evidence="8" type="ORF">DYE49_08905</name>
    <name evidence="7" type="ORF">HNP77_000041</name>
</gene>
<dbReference type="PROSITE" id="PS50889">
    <property type="entry name" value="S4"/>
    <property type="match status" value="1"/>
</dbReference>
<name>A0A840S7R4_9SPIR</name>
<evidence type="ECO:0000313" key="9">
    <source>
        <dbReference type="Proteomes" id="UP000578697"/>
    </source>
</evidence>
<dbReference type="InterPro" id="IPR036986">
    <property type="entry name" value="S4_RNA-bd_sf"/>
</dbReference>
<dbReference type="SUPFAM" id="SSF55174">
    <property type="entry name" value="Alpha-L RNA-binding motif"/>
    <property type="match status" value="1"/>
</dbReference>
<organism evidence="7 9">
    <name type="scientific">Treponema rectale</name>
    <dbReference type="NCBI Taxonomy" id="744512"/>
    <lineage>
        <taxon>Bacteria</taxon>
        <taxon>Pseudomonadati</taxon>
        <taxon>Spirochaetota</taxon>
        <taxon>Spirochaetia</taxon>
        <taxon>Spirochaetales</taxon>
        <taxon>Treponemataceae</taxon>
        <taxon>Treponema</taxon>
    </lineage>
</organism>
<dbReference type="KEGG" id="trc:DYE49_08905"/>
<feature type="domain" description="RNA-binding S4" evidence="6">
    <location>
        <begin position="8"/>
        <end position="69"/>
    </location>
</feature>
<dbReference type="Gene3D" id="3.30.70.580">
    <property type="entry name" value="Pseudouridine synthase I, catalytic domain, N-terminal subdomain"/>
    <property type="match status" value="1"/>
</dbReference>
<dbReference type="PANTHER" id="PTHR47683:SF4">
    <property type="entry name" value="PSEUDOURIDINE SYNTHASE"/>
    <property type="match status" value="1"/>
</dbReference>
<dbReference type="Gene3D" id="3.10.290.10">
    <property type="entry name" value="RNA-binding S4 domain"/>
    <property type="match status" value="1"/>
</dbReference>
<dbReference type="InterPro" id="IPR042092">
    <property type="entry name" value="PsdUridine_s_RsuA/RluB/E/F_cat"/>
</dbReference>
<dbReference type="PANTHER" id="PTHR47683">
    <property type="entry name" value="PSEUDOURIDINE SYNTHASE FAMILY PROTEIN-RELATED"/>
    <property type="match status" value="1"/>
</dbReference>
<reference evidence="7 9" key="2">
    <citation type="submission" date="2020-08" db="EMBL/GenBank/DDBJ databases">
        <title>Genomic Encyclopedia of Type Strains, Phase IV (KMG-IV): sequencing the most valuable type-strain genomes for metagenomic binning, comparative biology and taxonomic classification.</title>
        <authorList>
            <person name="Goeker M."/>
        </authorList>
    </citation>
    <scope>NUCLEOTIDE SEQUENCE [LARGE SCALE GENOMIC DNA]</scope>
    <source>
        <strain evidence="7 9">DSM 103679</strain>
    </source>
</reference>
<dbReference type="InterPro" id="IPR000748">
    <property type="entry name" value="PsdUridine_synth_RsuA/RluB/E/F"/>
</dbReference>
<dbReference type="Gene3D" id="3.30.70.1560">
    <property type="entry name" value="Alpha-L RNA-binding motif"/>
    <property type="match status" value="1"/>
</dbReference>
<sequence>MANLKESERLDKVLANEGFGTRKEVKRIIHSGAVVVNGESILQESAHVNVYKDEIVVEGKKLETKRNYHFMMNKAAGYVCSTKSDSHKIVYDLLSDEDARRFVATGSISMVGRLDADTEGLLILTTDGNLNHRLTSPKYNIPKKYQVTLRDSVDGKTQEDYTARVAAGIHIAAEGKAPEADCRPAVVEWKSSEVCFITVTEGMFHEVKRIFAALGNEVIHLKRVQINGLVLDPALASGEYRELTEEELSVLDVQPIV</sequence>
<dbReference type="InterPro" id="IPR002942">
    <property type="entry name" value="S4_RNA-bd"/>
</dbReference>
<evidence type="ECO:0000256" key="4">
    <source>
        <dbReference type="PROSITE-ProRule" id="PRU00182"/>
    </source>
</evidence>
<keyword evidence="2 4" id="KW-0694">RNA-binding</keyword>
<dbReference type="EC" id="5.4.99.-" evidence="5"/>
<dbReference type="Pfam" id="PF01479">
    <property type="entry name" value="S4"/>
    <property type="match status" value="1"/>
</dbReference>
<comment type="similarity">
    <text evidence="1 5">Belongs to the pseudouridine synthase RsuA family.</text>
</comment>
<protein>
    <recommendedName>
        <fullName evidence="5">Pseudouridine synthase</fullName>
        <ecNumber evidence="5">5.4.99.-</ecNumber>
    </recommendedName>
</protein>
<dbReference type="InterPro" id="IPR020103">
    <property type="entry name" value="PsdUridine_synth_cat_dom_sf"/>
</dbReference>
<evidence type="ECO:0000256" key="1">
    <source>
        <dbReference type="ARBA" id="ARBA00008348"/>
    </source>
</evidence>
<dbReference type="EMBL" id="CP031517">
    <property type="protein sequence ID" value="QOS40572.1"/>
    <property type="molecule type" value="Genomic_DNA"/>
</dbReference>
<keyword evidence="9" id="KW-1185">Reference proteome</keyword>
<dbReference type="Proteomes" id="UP000593591">
    <property type="component" value="Chromosome"/>
</dbReference>
<proteinExistence type="inferred from homology"/>
<dbReference type="InterPro" id="IPR020094">
    <property type="entry name" value="TruA/RsuA/RluB/E/F_N"/>
</dbReference>
<evidence type="ECO:0000313" key="10">
    <source>
        <dbReference type="Proteomes" id="UP000593591"/>
    </source>
</evidence>
<dbReference type="PROSITE" id="PS01149">
    <property type="entry name" value="PSI_RSU"/>
    <property type="match status" value="1"/>
</dbReference>
<dbReference type="NCBIfam" id="TIGR00093">
    <property type="entry name" value="pseudouridine synthase"/>
    <property type="match status" value="1"/>
</dbReference>
<dbReference type="RefSeq" id="WP_184651147.1">
    <property type="nucleotide sequence ID" value="NZ_JACHFR010000001.1"/>
</dbReference>
<dbReference type="InterPro" id="IPR006145">
    <property type="entry name" value="PsdUridine_synth_RsuA/RluA"/>
</dbReference>
<evidence type="ECO:0000256" key="2">
    <source>
        <dbReference type="ARBA" id="ARBA00022884"/>
    </source>
</evidence>
<dbReference type="AlphaFoldDB" id="A0A840S7R4"/>
<dbReference type="EMBL" id="JACHFR010000001">
    <property type="protein sequence ID" value="MBB5217697.1"/>
    <property type="molecule type" value="Genomic_DNA"/>
</dbReference>
<dbReference type="GO" id="GO:0000455">
    <property type="term" value="P:enzyme-directed rRNA pseudouridine synthesis"/>
    <property type="evidence" value="ECO:0007669"/>
    <property type="project" value="UniProtKB-ARBA"/>
</dbReference>
<evidence type="ECO:0000259" key="6">
    <source>
        <dbReference type="SMART" id="SM00363"/>
    </source>
</evidence>
<dbReference type="SMART" id="SM00363">
    <property type="entry name" value="S4"/>
    <property type="match status" value="1"/>
</dbReference>
<reference evidence="8 10" key="1">
    <citation type="submission" date="2018-08" db="EMBL/GenBank/DDBJ databases">
        <title>The first complete genome of Treponema rectale (CHPAT), a commensal spirochete of the bovine rectum.</title>
        <authorList>
            <person name="Staton G.J."/>
            <person name="Clegg S.R."/>
            <person name="Carter S.D."/>
            <person name="Radford A.D."/>
            <person name="Darby A."/>
            <person name="Hall N."/>
            <person name="Birtles R.J."/>
            <person name="Evans N.J."/>
        </authorList>
    </citation>
    <scope>NUCLEOTIDE SEQUENCE [LARGE SCALE GENOMIC DNA]</scope>
    <source>
        <strain evidence="8 10">CHPA</strain>
    </source>
</reference>
<dbReference type="Pfam" id="PF00849">
    <property type="entry name" value="PseudoU_synth_2"/>
    <property type="match status" value="1"/>
</dbReference>
<dbReference type="InterPro" id="IPR018496">
    <property type="entry name" value="PsdUridine_synth_RsuA/RluB_CS"/>
</dbReference>
<accession>A0A840S7R4</accession>
<dbReference type="Proteomes" id="UP000578697">
    <property type="component" value="Unassembled WGS sequence"/>
</dbReference>
<evidence type="ECO:0000256" key="5">
    <source>
        <dbReference type="RuleBase" id="RU003887"/>
    </source>
</evidence>
<dbReference type="InterPro" id="IPR050343">
    <property type="entry name" value="RsuA_PseudoU_synthase"/>
</dbReference>
<dbReference type="CDD" id="cd02553">
    <property type="entry name" value="PseudoU_synth_RsuA"/>
    <property type="match status" value="1"/>
</dbReference>
<evidence type="ECO:0000313" key="7">
    <source>
        <dbReference type="EMBL" id="MBB5217697.1"/>
    </source>
</evidence>
<dbReference type="SUPFAM" id="SSF55120">
    <property type="entry name" value="Pseudouridine synthase"/>
    <property type="match status" value="1"/>
</dbReference>
<dbReference type="GO" id="GO:0120159">
    <property type="term" value="F:rRNA pseudouridine synthase activity"/>
    <property type="evidence" value="ECO:0007669"/>
    <property type="project" value="UniProtKB-ARBA"/>
</dbReference>
<dbReference type="CDD" id="cd00165">
    <property type="entry name" value="S4"/>
    <property type="match status" value="1"/>
</dbReference>